<dbReference type="OrthoDB" id="2693028at2759"/>
<dbReference type="AlphaFoldDB" id="A0A0C3DGY3"/>
<keyword evidence="2" id="KW-1185">Reference proteome</keyword>
<sequence length="97" mass="10844">MTPASSSLDGAVGTTYAYPESHTCDFYRSCQYRGNYGENCGLIVSCNTVPVHLRDVHGIVDLSRSDPVVCQWSGCGMSFSRHNIIRHIREGHLFHLR</sequence>
<dbReference type="HOGENOM" id="CLU_141770_0_0_1"/>
<reference evidence="1 2" key="1">
    <citation type="submission" date="2014-04" db="EMBL/GenBank/DDBJ databases">
        <authorList>
            <consortium name="DOE Joint Genome Institute"/>
            <person name="Kuo A."/>
            <person name="Kohler A."/>
            <person name="Nagy L.G."/>
            <person name="Floudas D."/>
            <person name="Copeland A."/>
            <person name="Barry K.W."/>
            <person name="Cichocki N."/>
            <person name="Veneault-Fourrey C."/>
            <person name="LaButti K."/>
            <person name="Lindquist E.A."/>
            <person name="Lipzen A."/>
            <person name="Lundell T."/>
            <person name="Morin E."/>
            <person name="Murat C."/>
            <person name="Sun H."/>
            <person name="Tunlid A."/>
            <person name="Henrissat B."/>
            <person name="Grigoriev I.V."/>
            <person name="Hibbett D.S."/>
            <person name="Martin F."/>
            <person name="Nordberg H.P."/>
            <person name="Cantor M.N."/>
            <person name="Hua S.X."/>
        </authorList>
    </citation>
    <scope>NUCLEOTIDE SEQUENCE [LARGE SCALE GENOMIC DNA]</scope>
    <source>
        <strain evidence="1 2">Foug A</strain>
    </source>
</reference>
<name>A0A0C3DGY3_9AGAM</name>
<evidence type="ECO:0000313" key="1">
    <source>
        <dbReference type="EMBL" id="KIM59970.1"/>
    </source>
</evidence>
<protein>
    <recommendedName>
        <fullName evidence="3">C2H2-type domain-containing protein</fullName>
    </recommendedName>
</protein>
<dbReference type="EMBL" id="KN822067">
    <property type="protein sequence ID" value="KIM59970.1"/>
    <property type="molecule type" value="Genomic_DNA"/>
</dbReference>
<gene>
    <name evidence="1" type="ORF">SCLCIDRAFT_1217221</name>
</gene>
<accession>A0A0C3DGY3</accession>
<dbReference type="InParanoid" id="A0A0C3DGY3"/>
<evidence type="ECO:0000313" key="2">
    <source>
        <dbReference type="Proteomes" id="UP000053989"/>
    </source>
</evidence>
<evidence type="ECO:0008006" key="3">
    <source>
        <dbReference type="Google" id="ProtNLM"/>
    </source>
</evidence>
<organism evidence="1 2">
    <name type="scientific">Scleroderma citrinum Foug A</name>
    <dbReference type="NCBI Taxonomy" id="1036808"/>
    <lineage>
        <taxon>Eukaryota</taxon>
        <taxon>Fungi</taxon>
        <taxon>Dikarya</taxon>
        <taxon>Basidiomycota</taxon>
        <taxon>Agaricomycotina</taxon>
        <taxon>Agaricomycetes</taxon>
        <taxon>Agaricomycetidae</taxon>
        <taxon>Boletales</taxon>
        <taxon>Sclerodermatineae</taxon>
        <taxon>Sclerodermataceae</taxon>
        <taxon>Scleroderma</taxon>
    </lineage>
</organism>
<dbReference type="Proteomes" id="UP000053989">
    <property type="component" value="Unassembled WGS sequence"/>
</dbReference>
<reference evidence="2" key="2">
    <citation type="submission" date="2015-01" db="EMBL/GenBank/DDBJ databases">
        <title>Evolutionary Origins and Diversification of the Mycorrhizal Mutualists.</title>
        <authorList>
            <consortium name="DOE Joint Genome Institute"/>
            <consortium name="Mycorrhizal Genomics Consortium"/>
            <person name="Kohler A."/>
            <person name="Kuo A."/>
            <person name="Nagy L.G."/>
            <person name="Floudas D."/>
            <person name="Copeland A."/>
            <person name="Barry K.W."/>
            <person name="Cichocki N."/>
            <person name="Veneault-Fourrey C."/>
            <person name="LaButti K."/>
            <person name="Lindquist E.A."/>
            <person name="Lipzen A."/>
            <person name="Lundell T."/>
            <person name="Morin E."/>
            <person name="Murat C."/>
            <person name="Riley R."/>
            <person name="Ohm R."/>
            <person name="Sun H."/>
            <person name="Tunlid A."/>
            <person name="Henrissat B."/>
            <person name="Grigoriev I.V."/>
            <person name="Hibbett D.S."/>
            <person name="Martin F."/>
        </authorList>
    </citation>
    <scope>NUCLEOTIDE SEQUENCE [LARGE SCALE GENOMIC DNA]</scope>
    <source>
        <strain evidence="2">Foug A</strain>
    </source>
</reference>
<proteinExistence type="predicted"/>